<feature type="region of interest" description="Disordered" evidence="1">
    <location>
        <begin position="109"/>
        <end position="155"/>
    </location>
</feature>
<dbReference type="InterPro" id="IPR038765">
    <property type="entry name" value="Papain-like_cys_pep_sf"/>
</dbReference>
<dbReference type="Pfam" id="PF05257">
    <property type="entry name" value="CHAP"/>
    <property type="match status" value="1"/>
</dbReference>
<comment type="caution">
    <text evidence="3">The sequence shown here is derived from an EMBL/GenBank/DDBJ whole genome shotgun (WGS) entry which is preliminary data.</text>
</comment>
<dbReference type="PROSITE" id="PS50911">
    <property type="entry name" value="CHAP"/>
    <property type="match status" value="1"/>
</dbReference>
<dbReference type="Proteomes" id="UP000469763">
    <property type="component" value="Unassembled WGS sequence"/>
</dbReference>
<evidence type="ECO:0000256" key="1">
    <source>
        <dbReference type="SAM" id="MobiDB-lite"/>
    </source>
</evidence>
<feature type="compositionally biased region" description="Low complexity" evidence="1">
    <location>
        <begin position="122"/>
        <end position="147"/>
    </location>
</feature>
<dbReference type="Gene3D" id="3.90.1720.10">
    <property type="entry name" value="endopeptidase domain like (from Nostoc punctiforme)"/>
    <property type="match status" value="1"/>
</dbReference>
<gene>
    <name evidence="3" type="ORF">GFD22_03545</name>
</gene>
<evidence type="ECO:0000259" key="2">
    <source>
        <dbReference type="PROSITE" id="PS50911"/>
    </source>
</evidence>
<sequence>MSHAAHKAPKAARAKRTNNSTSASALFVPAVDLALAAKLNEVAPMTRRAMRQAAKATARRNHMMAGSAIVALFGTAAGAIAFANPLNGSAALAESDQTESVTAATAITATSGVASRSESRKALPTTASTEAAPTEGSGDGDAAQDSGTVLDDSMVSGSDASAASWSMGDDSASLDVSKMSKSAADNPVVAQLMDANAADLPEGFNPNHATNDYGSSYSFSQCTWWVYIRRHQLGLPVGTHYGNGHMWADSARALGYWVDNTPRNVGDIMVFRQGQEGASSQYGHVAIVEAINPDGSVTTSECGASYNGRTFSRTFTNVHDFQYIHY</sequence>
<organism evidence="3 4">
    <name type="scientific">Bifidobacterium avesanii</name>
    <dbReference type="NCBI Taxonomy" id="1798157"/>
    <lineage>
        <taxon>Bacteria</taxon>
        <taxon>Bacillati</taxon>
        <taxon>Actinomycetota</taxon>
        <taxon>Actinomycetes</taxon>
        <taxon>Bifidobacteriales</taxon>
        <taxon>Bifidobacteriaceae</taxon>
        <taxon>Bifidobacterium</taxon>
    </lineage>
</organism>
<dbReference type="RefSeq" id="WP_152349658.1">
    <property type="nucleotide sequence ID" value="NZ_WBSN01000002.1"/>
</dbReference>
<protein>
    <submittedName>
        <fullName evidence="3">CHAP domain-containing protein</fullName>
    </submittedName>
</protein>
<dbReference type="OrthoDB" id="3240061at2"/>
<evidence type="ECO:0000313" key="4">
    <source>
        <dbReference type="Proteomes" id="UP000469763"/>
    </source>
</evidence>
<dbReference type="AlphaFoldDB" id="A0A7K3TG43"/>
<dbReference type="SUPFAM" id="SSF54001">
    <property type="entry name" value="Cysteine proteinases"/>
    <property type="match status" value="1"/>
</dbReference>
<reference evidence="3 4" key="1">
    <citation type="submission" date="2019-10" db="EMBL/GenBank/DDBJ databases">
        <title>Bifidobacterium from non-human primates.</title>
        <authorList>
            <person name="Modesto M."/>
        </authorList>
    </citation>
    <scope>NUCLEOTIDE SEQUENCE [LARGE SCALE GENOMIC DNA]</scope>
    <source>
        <strain evidence="3 4">TREC</strain>
    </source>
</reference>
<feature type="domain" description="Peptidase C51" evidence="2">
    <location>
        <begin position="197"/>
        <end position="325"/>
    </location>
</feature>
<dbReference type="EMBL" id="WHZY01000004">
    <property type="protein sequence ID" value="NEG78058.1"/>
    <property type="molecule type" value="Genomic_DNA"/>
</dbReference>
<evidence type="ECO:0000313" key="3">
    <source>
        <dbReference type="EMBL" id="NEG78058.1"/>
    </source>
</evidence>
<keyword evidence="4" id="KW-1185">Reference proteome</keyword>
<dbReference type="InterPro" id="IPR007921">
    <property type="entry name" value="CHAP_dom"/>
</dbReference>
<accession>A0A7K3TG43</accession>
<name>A0A7K3TG43_9BIFI</name>
<proteinExistence type="predicted"/>